<dbReference type="Proteomes" id="UP000278143">
    <property type="component" value="Unassembled WGS sequence"/>
</dbReference>
<dbReference type="AlphaFoldDB" id="A0A4P9YX76"/>
<dbReference type="InterPro" id="IPR002067">
    <property type="entry name" value="MCP"/>
</dbReference>
<comment type="similarity">
    <text evidence="2 10">Belongs to the mitochondrial carrier (TC 2.A.29) family.</text>
</comment>
<evidence type="ECO:0000256" key="6">
    <source>
        <dbReference type="ARBA" id="ARBA00022989"/>
    </source>
</evidence>
<evidence type="ECO:0000256" key="11">
    <source>
        <dbReference type="SAM" id="Phobius"/>
    </source>
</evidence>
<keyword evidence="5" id="KW-0677">Repeat</keyword>
<keyword evidence="8 9" id="KW-0472">Membrane</keyword>
<dbReference type="PANTHER" id="PTHR45624">
    <property type="entry name" value="MITOCHONDRIAL BASIC AMINO ACIDS TRANSPORTER-RELATED"/>
    <property type="match status" value="1"/>
</dbReference>
<feature type="repeat" description="Solcar" evidence="9">
    <location>
        <begin position="105"/>
        <end position="202"/>
    </location>
</feature>
<dbReference type="InterPro" id="IPR050567">
    <property type="entry name" value="Mitochondrial_Carrier"/>
</dbReference>
<evidence type="ECO:0000256" key="3">
    <source>
        <dbReference type="ARBA" id="ARBA00022448"/>
    </source>
</evidence>
<evidence type="ECO:0000256" key="5">
    <source>
        <dbReference type="ARBA" id="ARBA00022737"/>
    </source>
</evidence>
<organism evidence="12 13">
    <name type="scientific">Syncephalis pseudoplumigaleata</name>
    <dbReference type="NCBI Taxonomy" id="1712513"/>
    <lineage>
        <taxon>Eukaryota</taxon>
        <taxon>Fungi</taxon>
        <taxon>Fungi incertae sedis</taxon>
        <taxon>Zoopagomycota</taxon>
        <taxon>Zoopagomycotina</taxon>
        <taxon>Zoopagomycetes</taxon>
        <taxon>Zoopagales</taxon>
        <taxon>Piptocephalidaceae</taxon>
        <taxon>Syncephalis</taxon>
    </lineage>
</organism>
<dbReference type="EMBL" id="KZ990135">
    <property type="protein sequence ID" value="RKP24594.1"/>
    <property type="molecule type" value="Genomic_DNA"/>
</dbReference>
<dbReference type="SUPFAM" id="SSF103506">
    <property type="entry name" value="Mitochondrial carrier"/>
    <property type="match status" value="1"/>
</dbReference>
<evidence type="ECO:0000256" key="4">
    <source>
        <dbReference type="ARBA" id="ARBA00022692"/>
    </source>
</evidence>
<dbReference type="GO" id="GO:0022857">
    <property type="term" value="F:transmembrane transporter activity"/>
    <property type="evidence" value="ECO:0007669"/>
    <property type="project" value="TreeGrafter"/>
</dbReference>
<feature type="repeat" description="Solcar" evidence="9">
    <location>
        <begin position="5"/>
        <end position="91"/>
    </location>
</feature>
<evidence type="ECO:0000313" key="13">
    <source>
        <dbReference type="Proteomes" id="UP000278143"/>
    </source>
</evidence>
<keyword evidence="6 11" id="KW-1133">Transmembrane helix</keyword>
<protein>
    <submittedName>
        <fullName evidence="12">Mitochondrial carrier domain-containing protein</fullName>
    </submittedName>
</protein>
<keyword evidence="7" id="KW-0496">Mitochondrion</keyword>
<proteinExistence type="inferred from homology"/>
<name>A0A4P9YX76_9FUNG</name>
<gene>
    <name evidence="12" type="ORF">SYNPS1DRAFT_23334</name>
</gene>
<dbReference type="InterPro" id="IPR018108">
    <property type="entry name" value="MCP_transmembrane"/>
</dbReference>
<reference evidence="13" key="1">
    <citation type="journal article" date="2018" name="Nat. Microbiol.">
        <title>Leveraging single-cell genomics to expand the fungal tree of life.</title>
        <authorList>
            <person name="Ahrendt S.R."/>
            <person name="Quandt C.A."/>
            <person name="Ciobanu D."/>
            <person name="Clum A."/>
            <person name="Salamov A."/>
            <person name="Andreopoulos B."/>
            <person name="Cheng J.F."/>
            <person name="Woyke T."/>
            <person name="Pelin A."/>
            <person name="Henrissat B."/>
            <person name="Reynolds N.K."/>
            <person name="Benny G.L."/>
            <person name="Smith M.E."/>
            <person name="James T.Y."/>
            <person name="Grigoriev I.V."/>
        </authorList>
    </citation>
    <scope>NUCLEOTIDE SEQUENCE [LARGE SCALE GENOMIC DNA]</scope>
    <source>
        <strain evidence="13">Benny S71-1</strain>
    </source>
</reference>
<dbReference type="Gene3D" id="1.50.40.10">
    <property type="entry name" value="Mitochondrial carrier domain"/>
    <property type="match status" value="2"/>
</dbReference>
<dbReference type="PRINTS" id="PR00926">
    <property type="entry name" value="MITOCARRIER"/>
</dbReference>
<dbReference type="InterPro" id="IPR023395">
    <property type="entry name" value="MCP_dom_sf"/>
</dbReference>
<keyword evidence="4 9" id="KW-0812">Transmembrane</keyword>
<feature type="transmembrane region" description="Helical" evidence="11">
    <location>
        <begin position="67"/>
        <end position="88"/>
    </location>
</feature>
<evidence type="ECO:0000256" key="9">
    <source>
        <dbReference type="PROSITE-ProRule" id="PRU00282"/>
    </source>
</evidence>
<evidence type="ECO:0000256" key="2">
    <source>
        <dbReference type="ARBA" id="ARBA00006375"/>
    </source>
</evidence>
<evidence type="ECO:0000256" key="8">
    <source>
        <dbReference type="ARBA" id="ARBA00023136"/>
    </source>
</evidence>
<evidence type="ECO:0000256" key="10">
    <source>
        <dbReference type="RuleBase" id="RU000488"/>
    </source>
</evidence>
<keyword evidence="3 10" id="KW-0813">Transport</keyword>
<evidence type="ECO:0000313" key="12">
    <source>
        <dbReference type="EMBL" id="RKP24594.1"/>
    </source>
</evidence>
<feature type="repeat" description="Solcar" evidence="9">
    <location>
        <begin position="211"/>
        <end position="296"/>
    </location>
</feature>
<dbReference type="OrthoDB" id="14252at2759"/>
<dbReference type="GO" id="GO:0031966">
    <property type="term" value="C:mitochondrial membrane"/>
    <property type="evidence" value="ECO:0007669"/>
    <property type="project" value="UniProtKB-SubCell"/>
</dbReference>
<evidence type="ECO:0000256" key="1">
    <source>
        <dbReference type="ARBA" id="ARBA00004225"/>
    </source>
</evidence>
<sequence length="302" mass="33138">MPLFNDHTREFVAGTAGGWAQVVVGHPFDTLKVRLQTQAHPPRFHNGMDCLRVTLKEEGPRGLYKGVMSPLAGIGICNAVLFTANGYFRSMLRERRPEHECSRPFTVRELMLAGGLSGLAMALVNCPVELLKVKLQVQFGSAPAHGPDGKAIRPYAGVIDCGVRSFQESGLRGLYRGIVPTFLRDFPSFAAYFGSYELLKRRLSTDGSGEVGPLGMIFAGGTSGVLCWLVCWPQDVIKSRMQSDPSYRSTMECVRSLIRQNGGNIASYFKGFGPTMARAFPANAATFLAYEYAMGWMRGAYE</sequence>
<feature type="transmembrane region" description="Helical" evidence="11">
    <location>
        <begin position="214"/>
        <end position="232"/>
    </location>
</feature>
<comment type="subcellular location">
    <subcellularLocation>
        <location evidence="1">Mitochondrion membrane</location>
        <topology evidence="1">Multi-pass membrane protein</topology>
    </subcellularLocation>
</comment>
<evidence type="ECO:0000256" key="7">
    <source>
        <dbReference type="ARBA" id="ARBA00023128"/>
    </source>
</evidence>
<keyword evidence="13" id="KW-1185">Reference proteome</keyword>
<dbReference type="PROSITE" id="PS50920">
    <property type="entry name" value="SOLCAR"/>
    <property type="match status" value="3"/>
</dbReference>
<accession>A0A4P9YX76</accession>
<dbReference type="Pfam" id="PF00153">
    <property type="entry name" value="Mito_carr"/>
    <property type="match status" value="3"/>
</dbReference>